<dbReference type="Pfam" id="PF02230">
    <property type="entry name" value="Abhydrolase_2"/>
    <property type="match status" value="1"/>
</dbReference>
<feature type="transmembrane region" description="Helical" evidence="2">
    <location>
        <begin position="434"/>
        <end position="455"/>
    </location>
</feature>
<comment type="caution">
    <text evidence="4">The sequence shown here is derived from an EMBL/GenBank/DDBJ whole genome shotgun (WGS) entry which is preliminary data.</text>
</comment>
<feature type="transmembrane region" description="Helical" evidence="2">
    <location>
        <begin position="356"/>
        <end position="378"/>
    </location>
</feature>
<dbReference type="InterPro" id="IPR036609">
    <property type="entry name" value="LCCL_sf"/>
</dbReference>
<keyword evidence="2" id="KW-0472">Membrane</keyword>
<dbReference type="Gene3D" id="2.170.130.20">
    <property type="entry name" value="LCCL-like domain"/>
    <property type="match status" value="1"/>
</dbReference>
<reference evidence="4" key="1">
    <citation type="journal article" date="2023" name="Mol. Phylogenet. Evol.">
        <title>Genome-scale phylogeny and comparative genomics of the fungal order Sordariales.</title>
        <authorList>
            <person name="Hensen N."/>
            <person name="Bonometti L."/>
            <person name="Westerberg I."/>
            <person name="Brannstrom I.O."/>
            <person name="Guillou S."/>
            <person name="Cros-Aarteil S."/>
            <person name="Calhoun S."/>
            <person name="Haridas S."/>
            <person name="Kuo A."/>
            <person name="Mondo S."/>
            <person name="Pangilinan J."/>
            <person name="Riley R."/>
            <person name="LaButti K."/>
            <person name="Andreopoulos B."/>
            <person name="Lipzen A."/>
            <person name="Chen C."/>
            <person name="Yan M."/>
            <person name="Daum C."/>
            <person name="Ng V."/>
            <person name="Clum A."/>
            <person name="Steindorff A."/>
            <person name="Ohm R.A."/>
            <person name="Martin F."/>
            <person name="Silar P."/>
            <person name="Natvig D.O."/>
            <person name="Lalanne C."/>
            <person name="Gautier V."/>
            <person name="Ament-Velasquez S.L."/>
            <person name="Kruys A."/>
            <person name="Hutchinson M.I."/>
            <person name="Powell A.J."/>
            <person name="Barry K."/>
            <person name="Miller A.N."/>
            <person name="Grigoriev I.V."/>
            <person name="Debuchy R."/>
            <person name="Gladieux P."/>
            <person name="Hiltunen Thoren M."/>
            <person name="Johannesson H."/>
        </authorList>
    </citation>
    <scope>NUCLEOTIDE SEQUENCE</scope>
    <source>
        <strain evidence="4">PSN324</strain>
    </source>
</reference>
<dbReference type="EMBL" id="MU864966">
    <property type="protein sequence ID" value="KAK4462900.1"/>
    <property type="molecule type" value="Genomic_DNA"/>
</dbReference>
<sequence>MGENQIDSTTQTADVERQDSGGILTDSDASTAVVHIDHINHPDAPIRDAPRVEDLEEDNSPPTPRFTQDAGSWKRFKWVPYPVRRWIKISVKWTKGPSHPQRFRIKPLFPMVQQYPAVLLDKKVPKRLHKALLVLAYYVVWIVTFAMVMRNGQQSSEVPGWGRLVKIGCGSTYWVSGNGCGLNGIDCRPFDDGGFAFRCPANCASYHVLNPHAVGDQEVVYQPLVVGGPARDNETAIYRGDSFVCGSAIHAGLISNANGGCGVAKLIGRQRNFNGTSRNGITSVGFDSYFPLSFMFEDRIECEARDPRWTLFSISLVFTVVFSLFVSSPALFFFTMFTGMYWTVGLATDTPTYNDFATLFSLEIGRYLPAMFVAWVMYDRMGVRHTLKGLTAHIEKTVLWLGGAWVGALTNYTFDFIPIQRLTPHDLSQQPGAQAALSIIIIVLVVIAAIQVWFFRQEGRLISHLKLYAILVLGLLICLSLPHLNLRIHHYILALLLLPGTGLQTRPSLLFQGILIGLFINGIARWGFDPILQTAYALRGDAPLMSPLPDIRDPKISFAGDGNSTSSITFSWTPPPTTDDNSVPAYDGISVLVNDVERYREYFDDGLKVKSNITWVRDADLEENEYFRFAWMQGSDTWDYTKAGKWDESTTAILVVFHGLGDSHESFSSFARNLALPSVLAVTVRGVNPVPPFLLPSPPATSDVSSSSSSNPASHFHWGDDLRLDARTGELDPDPGFEKACGLVVDKLIRQVLVDQCGWETEDVILLGYGQGASLALGIARRMQGKGEGKGKKFKGVVAISGGLPRSMVPSESDRSKAKTRALVLCGRGSESVDEDMEELLRDEFESVKVVRWQRREDGMPRNREEVWPMMEFLGSILREDGMGAVSFGGGK</sequence>
<dbReference type="PANTHER" id="PTHR31331:SF8">
    <property type="entry name" value="LCCL DOMAIN PROTEIN (AFU_ORTHOLOGUE AFUA_5G02970)"/>
    <property type="match status" value="1"/>
</dbReference>
<feature type="transmembrane region" description="Helical" evidence="2">
    <location>
        <begin position="398"/>
        <end position="414"/>
    </location>
</feature>
<keyword evidence="2" id="KW-1133">Transmembrane helix</keyword>
<name>A0AAV9HSC0_9PEZI</name>
<accession>A0AAV9HSC0</accession>
<dbReference type="InterPro" id="IPR051957">
    <property type="entry name" value="CRISP-LCCL_domain"/>
</dbReference>
<dbReference type="AlphaFoldDB" id="A0AAV9HSC0"/>
<gene>
    <name evidence="4" type="ORF">QBC42DRAFT_337997</name>
</gene>
<dbReference type="Gene3D" id="3.40.50.1820">
    <property type="entry name" value="alpha/beta hydrolase"/>
    <property type="match status" value="1"/>
</dbReference>
<dbReference type="SUPFAM" id="SSF53474">
    <property type="entry name" value="alpha/beta-Hydrolases"/>
    <property type="match status" value="1"/>
</dbReference>
<dbReference type="PROSITE" id="PS50820">
    <property type="entry name" value="LCCL"/>
    <property type="match status" value="1"/>
</dbReference>
<reference evidence="4" key="2">
    <citation type="submission" date="2023-06" db="EMBL/GenBank/DDBJ databases">
        <authorList>
            <consortium name="Lawrence Berkeley National Laboratory"/>
            <person name="Mondo S.J."/>
            <person name="Hensen N."/>
            <person name="Bonometti L."/>
            <person name="Westerberg I."/>
            <person name="Brannstrom I.O."/>
            <person name="Guillou S."/>
            <person name="Cros-Aarteil S."/>
            <person name="Calhoun S."/>
            <person name="Haridas S."/>
            <person name="Kuo A."/>
            <person name="Pangilinan J."/>
            <person name="Riley R."/>
            <person name="Labutti K."/>
            <person name="Andreopoulos B."/>
            <person name="Lipzen A."/>
            <person name="Chen C."/>
            <person name="Yanf M."/>
            <person name="Daum C."/>
            <person name="Ng V."/>
            <person name="Clum A."/>
            <person name="Steindorff A."/>
            <person name="Ohm R."/>
            <person name="Martin F."/>
            <person name="Silar P."/>
            <person name="Natvig D."/>
            <person name="Lalanne C."/>
            <person name="Gautier V."/>
            <person name="Ament-Velasquez S.L."/>
            <person name="Kruys A."/>
            <person name="Hutchinson M.I."/>
            <person name="Powell A.J."/>
            <person name="Barry K."/>
            <person name="Miller A.N."/>
            <person name="Grigoriev I.V."/>
            <person name="Debuchy R."/>
            <person name="Gladieux P."/>
            <person name="Thoren M.H."/>
            <person name="Johannesson H."/>
        </authorList>
    </citation>
    <scope>NUCLEOTIDE SEQUENCE</scope>
    <source>
        <strain evidence="4">PSN324</strain>
    </source>
</reference>
<feature type="transmembrane region" description="Helical" evidence="2">
    <location>
        <begin position="467"/>
        <end position="489"/>
    </location>
</feature>
<evidence type="ECO:0000256" key="2">
    <source>
        <dbReference type="SAM" id="Phobius"/>
    </source>
</evidence>
<organism evidence="4 5">
    <name type="scientific">Cladorrhinum samala</name>
    <dbReference type="NCBI Taxonomy" id="585594"/>
    <lineage>
        <taxon>Eukaryota</taxon>
        <taxon>Fungi</taxon>
        <taxon>Dikarya</taxon>
        <taxon>Ascomycota</taxon>
        <taxon>Pezizomycotina</taxon>
        <taxon>Sordariomycetes</taxon>
        <taxon>Sordariomycetidae</taxon>
        <taxon>Sordariales</taxon>
        <taxon>Podosporaceae</taxon>
        <taxon>Cladorrhinum</taxon>
    </lineage>
</organism>
<dbReference type="Proteomes" id="UP001321749">
    <property type="component" value="Unassembled WGS sequence"/>
</dbReference>
<dbReference type="SUPFAM" id="SSF69848">
    <property type="entry name" value="LCCL domain"/>
    <property type="match status" value="1"/>
</dbReference>
<feature type="domain" description="LCCL" evidence="3">
    <location>
        <begin position="199"/>
        <end position="284"/>
    </location>
</feature>
<feature type="compositionally biased region" description="Polar residues" evidence="1">
    <location>
        <begin position="1"/>
        <end position="13"/>
    </location>
</feature>
<evidence type="ECO:0000259" key="3">
    <source>
        <dbReference type="PROSITE" id="PS50820"/>
    </source>
</evidence>
<dbReference type="InterPro" id="IPR004043">
    <property type="entry name" value="LCCL"/>
</dbReference>
<evidence type="ECO:0000256" key="1">
    <source>
        <dbReference type="SAM" id="MobiDB-lite"/>
    </source>
</evidence>
<keyword evidence="2" id="KW-0812">Transmembrane</keyword>
<dbReference type="Pfam" id="PF03815">
    <property type="entry name" value="LCCL"/>
    <property type="match status" value="1"/>
</dbReference>
<feature type="transmembrane region" description="Helical" evidence="2">
    <location>
        <begin position="309"/>
        <end position="336"/>
    </location>
</feature>
<protein>
    <recommendedName>
        <fullName evidence="3">LCCL domain-containing protein</fullName>
    </recommendedName>
</protein>
<feature type="region of interest" description="Disordered" evidence="1">
    <location>
        <begin position="1"/>
        <end position="27"/>
    </location>
</feature>
<keyword evidence="5" id="KW-1185">Reference proteome</keyword>
<feature type="transmembrane region" description="Helical" evidence="2">
    <location>
        <begin position="131"/>
        <end position="149"/>
    </location>
</feature>
<proteinExistence type="predicted"/>
<evidence type="ECO:0000313" key="4">
    <source>
        <dbReference type="EMBL" id="KAK4462900.1"/>
    </source>
</evidence>
<dbReference type="InterPro" id="IPR029058">
    <property type="entry name" value="AB_hydrolase_fold"/>
</dbReference>
<dbReference type="InterPro" id="IPR003140">
    <property type="entry name" value="PLipase/COase/thioEstase"/>
</dbReference>
<dbReference type="GO" id="GO:0016787">
    <property type="term" value="F:hydrolase activity"/>
    <property type="evidence" value="ECO:0007669"/>
    <property type="project" value="InterPro"/>
</dbReference>
<dbReference type="SMART" id="SM00603">
    <property type="entry name" value="LCCL"/>
    <property type="match status" value="1"/>
</dbReference>
<evidence type="ECO:0000313" key="5">
    <source>
        <dbReference type="Proteomes" id="UP001321749"/>
    </source>
</evidence>
<dbReference type="PANTHER" id="PTHR31331">
    <property type="entry name" value="LCCL DOMAIN PROTEIN (AFU_ORTHOLOGUE AFUA_5G08630)"/>
    <property type="match status" value="1"/>
</dbReference>